<dbReference type="Gene3D" id="2.60.120.10">
    <property type="entry name" value="Jelly Rolls"/>
    <property type="match status" value="1"/>
</dbReference>
<dbReference type="Gene3D" id="1.10.260.40">
    <property type="entry name" value="lambda repressor-like DNA-binding domains"/>
    <property type="match status" value="1"/>
</dbReference>
<sequence length="208" mass="21857">MISMTTPDAVAAAIGRNVRALRQQRRLTLDALAAASGVSRGTVIQVESGKANPSIATLVALSEALQVGVASLVDTGSDPRVVVRRGSEAPRLWTSDDGSTATLRIGTDPPDLVELWDWTLQPGDAFDGLAHPVGTEEILTVISGQLTITVGETTAHLDVDDTVMFQAHAPHRYACAGDEPVRFTMVVLQPGDAGIVPPEDIASRTTTP</sequence>
<accession>A0A1M6RJ42</accession>
<evidence type="ECO:0000313" key="3">
    <source>
        <dbReference type="EMBL" id="SHK32450.1"/>
    </source>
</evidence>
<dbReference type="InterPro" id="IPR011051">
    <property type="entry name" value="RmlC_Cupin_sf"/>
</dbReference>
<dbReference type="Pfam" id="PF01381">
    <property type="entry name" value="HTH_3"/>
    <property type="match status" value="1"/>
</dbReference>
<evidence type="ECO:0000256" key="1">
    <source>
        <dbReference type="ARBA" id="ARBA00023125"/>
    </source>
</evidence>
<protein>
    <submittedName>
        <fullName evidence="3">Transcriptional regulator, XRE family with cupin sensor</fullName>
    </submittedName>
</protein>
<gene>
    <name evidence="3" type="ORF">SAMN05443637_10517</name>
</gene>
<dbReference type="InterPro" id="IPR050807">
    <property type="entry name" value="TransReg_Diox_bact_type"/>
</dbReference>
<dbReference type="Proteomes" id="UP000184363">
    <property type="component" value="Unassembled WGS sequence"/>
</dbReference>
<dbReference type="GO" id="GO:0005829">
    <property type="term" value="C:cytosol"/>
    <property type="evidence" value="ECO:0007669"/>
    <property type="project" value="TreeGrafter"/>
</dbReference>
<organism evidence="3 4">
    <name type="scientific">Pseudonocardia thermophila</name>
    <dbReference type="NCBI Taxonomy" id="1848"/>
    <lineage>
        <taxon>Bacteria</taxon>
        <taxon>Bacillati</taxon>
        <taxon>Actinomycetota</taxon>
        <taxon>Actinomycetes</taxon>
        <taxon>Pseudonocardiales</taxon>
        <taxon>Pseudonocardiaceae</taxon>
        <taxon>Pseudonocardia</taxon>
    </lineage>
</organism>
<dbReference type="GO" id="GO:0003677">
    <property type="term" value="F:DNA binding"/>
    <property type="evidence" value="ECO:0007669"/>
    <property type="project" value="UniProtKB-KW"/>
</dbReference>
<dbReference type="STRING" id="1848.SAMN05443637_10517"/>
<dbReference type="InterPro" id="IPR014710">
    <property type="entry name" value="RmlC-like_jellyroll"/>
</dbReference>
<dbReference type="EMBL" id="FRAP01000005">
    <property type="protein sequence ID" value="SHK32450.1"/>
    <property type="molecule type" value="Genomic_DNA"/>
</dbReference>
<reference evidence="3 4" key="1">
    <citation type="submission" date="2016-11" db="EMBL/GenBank/DDBJ databases">
        <authorList>
            <person name="Jaros S."/>
            <person name="Januszkiewicz K."/>
            <person name="Wedrychowicz H."/>
        </authorList>
    </citation>
    <scope>NUCLEOTIDE SEQUENCE [LARGE SCALE GENOMIC DNA]</scope>
    <source>
        <strain evidence="3 4">DSM 43832</strain>
    </source>
</reference>
<dbReference type="AlphaFoldDB" id="A0A1M6RJ42"/>
<dbReference type="InterPro" id="IPR001387">
    <property type="entry name" value="Cro/C1-type_HTH"/>
</dbReference>
<dbReference type="Pfam" id="PF07883">
    <property type="entry name" value="Cupin_2"/>
    <property type="match status" value="1"/>
</dbReference>
<dbReference type="PROSITE" id="PS50943">
    <property type="entry name" value="HTH_CROC1"/>
    <property type="match status" value="1"/>
</dbReference>
<keyword evidence="1" id="KW-0238">DNA-binding</keyword>
<dbReference type="InterPro" id="IPR013096">
    <property type="entry name" value="Cupin_2"/>
</dbReference>
<dbReference type="CDD" id="cd02209">
    <property type="entry name" value="cupin_XRE_C"/>
    <property type="match status" value="1"/>
</dbReference>
<dbReference type="SUPFAM" id="SSF47413">
    <property type="entry name" value="lambda repressor-like DNA-binding domains"/>
    <property type="match status" value="1"/>
</dbReference>
<evidence type="ECO:0000313" key="4">
    <source>
        <dbReference type="Proteomes" id="UP000184363"/>
    </source>
</evidence>
<proteinExistence type="predicted"/>
<dbReference type="PANTHER" id="PTHR46797:SF1">
    <property type="entry name" value="METHYLPHOSPHONATE SYNTHASE"/>
    <property type="match status" value="1"/>
</dbReference>
<dbReference type="GO" id="GO:0003700">
    <property type="term" value="F:DNA-binding transcription factor activity"/>
    <property type="evidence" value="ECO:0007669"/>
    <property type="project" value="TreeGrafter"/>
</dbReference>
<name>A0A1M6RJ42_PSETH</name>
<feature type="domain" description="HTH cro/C1-type" evidence="2">
    <location>
        <begin position="18"/>
        <end position="72"/>
    </location>
</feature>
<dbReference type="InterPro" id="IPR010982">
    <property type="entry name" value="Lambda_DNA-bd_dom_sf"/>
</dbReference>
<evidence type="ECO:0000259" key="2">
    <source>
        <dbReference type="PROSITE" id="PS50943"/>
    </source>
</evidence>
<dbReference type="SUPFAM" id="SSF51182">
    <property type="entry name" value="RmlC-like cupins"/>
    <property type="match status" value="1"/>
</dbReference>
<dbReference type="CDD" id="cd00093">
    <property type="entry name" value="HTH_XRE"/>
    <property type="match status" value="1"/>
</dbReference>
<dbReference type="PANTHER" id="PTHR46797">
    <property type="entry name" value="HTH-TYPE TRANSCRIPTIONAL REGULATOR"/>
    <property type="match status" value="1"/>
</dbReference>
<keyword evidence="4" id="KW-1185">Reference proteome</keyword>
<dbReference type="SMART" id="SM00530">
    <property type="entry name" value="HTH_XRE"/>
    <property type="match status" value="1"/>
</dbReference>